<keyword evidence="3 5" id="KW-0560">Oxidoreductase</keyword>
<organism evidence="5 7">
    <name type="scientific">Virgibacillus dokdonensis</name>
    <dbReference type="NCBI Taxonomy" id="302167"/>
    <lineage>
        <taxon>Bacteria</taxon>
        <taxon>Bacillati</taxon>
        <taxon>Bacillota</taxon>
        <taxon>Bacilli</taxon>
        <taxon>Bacillales</taxon>
        <taxon>Bacillaceae</taxon>
        <taxon>Virgibacillus</taxon>
    </lineage>
</organism>
<dbReference type="PANTHER" id="PTHR43408:SF2">
    <property type="entry name" value="FMN REDUCTASE (NADPH)"/>
    <property type="match status" value="1"/>
</dbReference>
<dbReference type="AlphaFoldDB" id="A0A2K9J4X2"/>
<dbReference type="STRING" id="302167.GCA_900166595_02794"/>
<keyword evidence="2" id="KW-0288">FMN</keyword>
<dbReference type="EMBL" id="JAZHPM010000036">
    <property type="protein sequence ID" value="MEF2293620.1"/>
    <property type="molecule type" value="Genomic_DNA"/>
</dbReference>
<dbReference type="Pfam" id="PF03358">
    <property type="entry name" value="FMN_red"/>
    <property type="match status" value="1"/>
</dbReference>
<dbReference type="Gene3D" id="3.40.50.360">
    <property type="match status" value="1"/>
</dbReference>
<feature type="domain" description="NADPH-dependent FMN reductase-like" evidence="4">
    <location>
        <begin position="1"/>
        <end position="143"/>
    </location>
</feature>
<proteinExistence type="predicted"/>
<evidence type="ECO:0000256" key="1">
    <source>
        <dbReference type="ARBA" id="ARBA00022630"/>
    </source>
</evidence>
<evidence type="ECO:0000313" key="7">
    <source>
        <dbReference type="Proteomes" id="UP000234237"/>
    </source>
</evidence>
<evidence type="ECO:0000256" key="3">
    <source>
        <dbReference type="ARBA" id="ARBA00023002"/>
    </source>
</evidence>
<reference evidence="6 8" key="3">
    <citation type="submission" date="2024-01" db="EMBL/GenBank/DDBJ databases">
        <title>Survival strategy associated with biotechnological potential of Virgibacillus dokdonensis T4.6 isolated from salt-fermented shrimp paste.</title>
        <authorList>
            <person name="Doan T.V."/>
            <person name="Quach N.T."/>
            <person name="Phi Q.-T."/>
        </authorList>
    </citation>
    <scope>NUCLEOTIDE SEQUENCE [LARGE SCALE GENOMIC DNA]</scope>
    <source>
        <strain evidence="6 8">T4.6</strain>
    </source>
</reference>
<name>A0A2K9J4X2_9BACI</name>
<dbReference type="EC" id="1.-.-.-" evidence="6"/>
<dbReference type="Proteomes" id="UP000234237">
    <property type="component" value="Chromosome"/>
</dbReference>
<reference evidence="5" key="1">
    <citation type="submission" date="2016-11" db="EMBL/GenBank/DDBJ databases">
        <title>Complete genome sequence of Virgibacillus dokdonensis 21D, a halophilic bacterium isolated from the deep hypersaline anoxic basin Discovery in the Mediterranean Sea.</title>
        <authorList>
            <person name="Zeaiter Z."/>
            <person name="Booth J.M."/>
            <person name="Prosdocimi E.M."/>
            <person name="Mapelli F."/>
            <person name="Fusi M."/>
            <person name="Daffonchio D."/>
            <person name="Borin S."/>
            <person name="Crotti E."/>
        </authorList>
    </citation>
    <scope>NUCLEOTIDE SEQUENCE</scope>
    <source>
        <strain evidence="5">21D</strain>
    </source>
</reference>
<evidence type="ECO:0000313" key="5">
    <source>
        <dbReference type="EMBL" id="AUJ26989.1"/>
    </source>
</evidence>
<reference evidence="7" key="2">
    <citation type="submission" date="2016-11" db="EMBL/GenBank/DDBJ databases">
        <title>Complete genome sequence of Virgibacillus pantothenticus 21D, a halophilic bacterium isolated from the deep hypersaline anoxic basin Discovery in the Mediterranean Sea.</title>
        <authorList>
            <person name="Zeaiter Z."/>
            <person name="Booth J.M."/>
            <person name="Prosdocimi E.M."/>
            <person name="Mapelli F."/>
            <person name="Fusi M."/>
            <person name="Daffonchio D."/>
            <person name="Borin S."/>
            <person name="Crotti E."/>
        </authorList>
    </citation>
    <scope>NUCLEOTIDE SEQUENCE [LARGE SCALE GENOMIC DNA]</scope>
    <source>
        <strain evidence="7">21D</strain>
    </source>
</reference>
<dbReference type="EC" id="1.5.1.45" evidence="5"/>
<dbReference type="SUPFAM" id="SSF52218">
    <property type="entry name" value="Flavoproteins"/>
    <property type="match status" value="1"/>
</dbReference>
<dbReference type="RefSeq" id="WP_101934131.1">
    <property type="nucleotide sequence ID" value="NZ_CP018622.1"/>
</dbReference>
<dbReference type="InterPro" id="IPR005025">
    <property type="entry name" value="FMN_Rdtase-like_dom"/>
</dbReference>
<dbReference type="KEGG" id="vpn:A21D_03955"/>
<evidence type="ECO:0000259" key="4">
    <source>
        <dbReference type="Pfam" id="PF03358"/>
    </source>
</evidence>
<dbReference type="InterPro" id="IPR051814">
    <property type="entry name" value="NAD(P)H-dep_FMN_reductase"/>
</dbReference>
<accession>A0A2K9J4X2</accession>
<evidence type="ECO:0000313" key="6">
    <source>
        <dbReference type="EMBL" id="MEF2293620.1"/>
    </source>
</evidence>
<dbReference type="PANTHER" id="PTHR43408">
    <property type="entry name" value="FMN REDUCTASE (NADPH)"/>
    <property type="match status" value="1"/>
</dbReference>
<evidence type="ECO:0000256" key="2">
    <source>
        <dbReference type="ARBA" id="ARBA00022643"/>
    </source>
</evidence>
<dbReference type="EMBL" id="CP018622">
    <property type="protein sequence ID" value="AUJ26989.1"/>
    <property type="molecule type" value="Genomic_DNA"/>
</dbReference>
<evidence type="ECO:0000313" key="8">
    <source>
        <dbReference type="Proteomes" id="UP001356080"/>
    </source>
</evidence>
<gene>
    <name evidence="5" type="ORF">A21D_03955</name>
    <name evidence="6" type="ORF">V2W34_16590</name>
</gene>
<dbReference type="InterPro" id="IPR029039">
    <property type="entry name" value="Flavoprotein-like_sf"/>
</dbReference>
<sequence>MKLVGIAGSLVGEKTSQVVHDVLRVAKRIDKQIEIELIDLKEYDVEFVNGSPLAYYNKDTWYVVNTILAADMIVFGSPIYQASISGALKNLLDHFPIDAFKSKVTGIVTTAGSDKHFLVSEYQLKPILAYLKGIIPRYSVFVNNDCFNDDNEIIDQDVQKRINKLAQEMITIKKRTYSV</sequence>
<dbReference type="Proteomes" id="UP001356080">
    <property type="component" value="Unassembled WGS sequence"/>
</dbReference>
<dbReference type="GO" id="GO:0016491">
    <property type="term" value="F:oxidoreductase activity"/>
    <property type="evidence" value="ECO:0007669"/>
    <property type="project" value="UniProtKB-KW"/>
</dbReference>
<keyword evidence="8" id="KW-1185">Reference proteome</keyword>
<protein>
    <submittedName>
        <fullName evidence="5">NAD(P)H-dependent FAD/FMN reductase</fullName>
        <ecNumber evidence="5">1.5.1.45</ecNumber>
    </submittedName>
    <submittedName>
        <fullName evidence="6">NAD(P)H-dependent oxidoreductase</fullName>
        <ecNumber evidence="6">1.-.-.-</ecNumber>
    </submittedName>
</protein>
<keyword evidence="1" id="KW-0285">Flavoprotein</keyword>